<evidence type="ECO:0000256" key="9">
    <source>
        <dbReference type="SAM" id="Phobius"/>
    </source>
</evidence>
<evidence type="ECO:0000256" key="4">
    <source>
        <dbReference type="ARBA" id="ARBA00022692"/>
    </source>
</evidence>
<dbReference type="Pfam" id="PF21203">
    <property type="entry name" value="ECM10"/>
    <property type="match status" value="1"/>
</dbReference>
<evidence type="ECO:0000256" key="6">
    <source>
        <dbReference type="ARBA" id="ARBA00022824"/>
    </source>
</evidence>
<evidence type="ECO:0000256" key="7">
    <source>
        <dbReference type="ARBA" id="ARBA00022989"/>
    </source>
</evidence>
<sequence length="223" mass="25240">MTYNMYKFCTVLLLCYFKCINGVMEYDGRLHIKLYHALDIENKDFFIERGNITFESTRSTVYAINQLDLNSNQQQKLKKLADEDQMYRLKSTVINADGNKSTFLSSVKAKSLVSAGLVDSISIYLGHSGFVMGVSQSILDINESTLRSNKFKSTVQIKHTQSAPMPDTASYIQKLEKEKEARERGEVKDNRSFLAKYWMYIVPIAIFVLISGAANPEAQSGGR</sequence>
<dbReference type="EMBL" id="GIIL01007567">
    <property type="protein sequence ID" value="NOV51293.1"/>
    <property type="molecule type" value="Transcribed_RNA"/>
</dbReference>
<dbReference type="PANTHER" id="PTHR21397">
    <property type="entry name" value="CHROMATIN COMPLEXES SUBUNIT BAP18-RELATED"/>
    <property type="match status" value="1"/>
</dbReference>
<accession>A0A6M2DYY0</accession>
<evidence type="ECO:0000256" key="10">
    <source>
        <dbReference type="SAM" id="SignalP"/>
    </source>
</evidence>
<keyword evidence="6" id="KW-0256">Endoplasmic reticulum</keyword>
<evidence type="ECO:0000256" key="3">
    <source>
        <dbReference type="ARBA" id="ARBA00020105"/>
    </source>
</evidence>
<keyword evidence="4 9" id="KW-0812">Transmembrane</keyword>
<reference evidence="11" key="1">
    <citation type="submission" date="2020-03" db="EMBL/GenBank/DDBJ databases">
        <title>Transcriptomic Profiling of the Digestive Tract of the Rat Flea, Xenopsylla cheopis, Following Blood Feeding and Infection with Yersinia pestis.</title>
        <authorList>
            <person name="Bland D.M."/>
            <person name="Martens C.A."/>
            <person name="Virtaneva K."/>
            <person name="Kanakabandi K."/>
            <person name="Long D."/>
            <person name="Rosenke R."/>
            <person name="Saturday G.A."/>
            <person name="Hoyt F.H."/>
            <person name="Bruno D.P."/>
            <person name="Ribeiro J.M.C."/>
            <person name="Hinnebusch J."/>
        </authorList>
    </citation>
    <scope>NUCLEOTIDE SEQUENCE</scope>
</reference>
<feature type="signal peptide" evidence="10">
    <location>
        <begin position="1"/>
        <end position="22"/>
    </location>
</feature>
<evidence type="ECO:0000313" key="11">
    <source>
        <dbReference type="EMBL" id="NOV51293.1"/>
    </source>
</evidence>
<comment type="similarity">
    <text evidence="2">Belongs to the EMC10 family.</text>
</comment>
<feature type="transmembrane region" description="Helical" evidence="9">
    <location>
        <begin position="197"/>
        <end position="214"/>
    </location>
</feature>
<evidence type="ECO:0000256" key="5">
    <source>
        <dbReference type="ARBA" id="ARBA00022729"/>
    </source>
</evidence>
<dbReference type="CDD" id="cd22209">
    <property type="entry name" value="EMC10"/>
    <property type="match status" value="1"/>
</dbReference>
<dbReference type="PANTHER" id="PTHR21397:SF4">
    <property type="entry name" value="ER MEMBRANE PROTEIN COMPLEX SUBUNIT 10"/>
    <property type="match status" value="1"/>
</dbReference>
<comment type="subcellular location">
    <subcellularLocation>
        <location evidence="1">Endoplasmic reticulum membrane</location>
        <topology evidence="1">Single-pass type I membrane protein</topology>
    </subcellularLocation>
</comment>
<keyword evidence="8 9" id="KW-0472">Membrane</keyword>
<dbReference type="AlphaFoldDB" id="A0A6M2DYY0"/>
<keyword evidence="5 10" id="KW-0732">Signal</keyword>
<name>A0A6M2DYY0_XENCH</name>
<protein>
    <recommendedName>
        <fullName evidence="3">ER membrane protein complex subunit 10</fullName>
    </recommendedName>
</protein>
<proteinExistence type="inferred from homology"/>
<evidence type="ECO:0000256" key="1">
    <source>
        <dbReference type="ARBA" id="ARBA00004115"/>
    </source>
</evidence>
<evidence type="ECO:0000256" key="8">
    <source>
        <dbReference type="ARBA" id="ARBA00023136"/>
    </source>
</evidence>
<keyword evidence="7 9" id="KW-1133">Transmembrane helix</keyword>
<dbReference type="GO" id="GO:0072546">
    <property type="term" value="C:EMC complex"/>
    <property type="evidence" value="ECO:0007669"/>
    <property type="project" value="TreeGrafter"/>
</dbReference>
<organism evidence="11">
    <name type="scientific">Xenopsylla cheopis</name>
    <name type="common">Oriental rat flea</name>
    <name type="synonym">Pulex cheopis</name>
    <dbReference type="NCBI Taxonomy" id="163159"/>
    <lineage>
        <taxon>Eukaryota</taxon>
        <taxon>Metazoa</taxon>
        <taxon>Ecdysozoa</taxon>
        <taxon>Arthropoda</taxon>
        <taxon>Hexapoda</taxon>
        <taxon>Insecta</taxon>
        <taxon>Pterygota</taxon>
        <taxon>Neoptera</taxon>
        <taxon>Endopterygota</taxon>
        <taxon>Siphonaptera</taxon>
        <taxon>Pulicidae</taxon>
        <taxon>Xenopsyllinae</taxon>
        <taxon>Xenopsylla</taxon>
    </lineage>
</organism>
<feature type="chain" id="PRO_5026968872" description="ER membrane protein complex subunit 10" evidence="10">
    <location>
        <begin position="23"/>
        <end position="223"/>
    </location>
</feature>
<evidence type="ECO:0000256" key="2">
    <source>
        <dbReference type="ARBA" id="ARBA00007695"/>
    </source>
</evidence>